<reference evidence="3" key="1">
    <citation type="submission" date="2020-06" db="EMBL/GenBank/DDBJ databases">
        <title>Unique genomic features of the anaerobic methanotrophic archaea.</title>
        <authorList>
            <person name="Chadwick G.L."/>
            <person name="Skennerton C.T."/>
            <person name="Laso-Perez R."/>
            <person name="Leu A.O."/>
            <person name="Speth D.R."/>
            <person name="Yu H."/>
            <person name="Morgan-Lang C."/>
            <person name="Hatzenpichler R."/>
            <person name="Goudeau D."/>
            <person name="Malmstrom R."/>
            <person name="Brazelton W.J."/>
            <person name="Woyke T."/>
            <person name="Hallam S.J."/>
            <person name="Tyson G.W."/>
            <person name="Wegener G."/>
            <person name="Boetius A."/>
            <person name="Orphan V."/>
        </authorList>
    </citation>
    <scope>NUCLEOTIDE SEQUENCE</scope>
</reference>
<keyword evidence="2" id="KW-1133">Transmembrane helix</keyword>
<evidence type="ECO:0000313" key="3">
    <source>
        <dbReference type="EMBL" id="QNO54691.1"/>
    </source>
</evidence>
<organism evidence="3">
    <name type="scientific">Candidatus Methanophaga sp. ANME-1 ERB7</name>
    <dbReference type="NCBI Taxonomy" id="2759913"/>
    <lineage>
        <taxon>Archaea</taxon>
        <taxon>Methanobacteriati</taxon>
        <taxon>Methanobacteriota</taxon>
        <taxon>Stenosarchaea group</taxon>
        <taxon>Methanomicrobia</taxon>
        <taxon>Candidatus Methanophagales</taxon>
        <taxon>Candidatus Methanophagaceae</taxon>
        <taxon>Candidatus Methanophaga</taxon>
    </lineage>
</organism>
<sequence length="356" mass="38545">MALQGKKGIAKGSKSSSPPQGPQGKWIIIAVLIIVVFAISGYAAIVLLSHGNIGVPASVLQERVASKFGGEETIFIAVCLDEETSAKNILRDIRAPAVIQSVIELHERLENETEIERVQSVATAFKDGVPGDLAEVGAVLSAFFTPSEVEGFVNGDFSITLIKVSPIAGLSEAKKKEVTEIIQADIDSITKPAGVKYIITGVDPQTSELIADQFPGSLRKLNIVVELEPRFARSEEIRDVRDPEVLKYVDLLSERAKLVDGVVDAHSAAEIIKEANEGRIPKTLRSVLSLLEEKDEAKRERIYDYISKDYSMTLVRLKIDDDAEAAEIVGEIKEVINIGRPAGTSVYIAGDLVQDA</sequence>
<dbReference type="EMBL" id="MT631589">
    <property type="protein sequence ID" value="QNO54691.1"/>
    <property type="molecule type" value="Genomic_DNA"/>
</dbReference>
<keyword evidence="2" id="KW-0472">Membrane</keyword>
<accession>A0A7G9Z357</accession>
<evidence type="ECO:0000256" key="1">
    <source>
        <dbReference type="SAM" id="MobiDB-lite"/>
    </source>
</evidence>
<gene>
    <name evidence="3" type="ORF">MMBIEIEP_00039</name>
</gene>
<name>A0A7G9Z357_9EURY</name>
<evidence type="ECO:0000256" key="2">
    <source>
        <dbReference type="SAM" id="Phobius"/>
    </source>
</evidence>
<keyword evidence="2" id="KW-0812">Transmembrane</keyword>
<dbReference type="AlphaFoldDB" id="A0A7G9Z357"/>
<proteinExistence type="predicted"/>
<feature type="transmembrane region" description="Helical" evidence="2">
    <location>
        <begin position="26"/>
        <end position="48"/>
    </location>
</feature>
<feature type="region of interest" description="Disordered" evidence="1">
    <location>
        <begin position="1"/>
        <end position="21"/>
    </location>
</feature>
<protein>
    <submittedName>
        <fullName evidence="3">Uncharacterized protein</fullName>
    </submittedName>
</protein>